<keyword evidence="2" id="KW-1185">Reference proteome</keyword>
<evidence type="ECO:0000313" key="1">
    <source>
        <dbReference type="EMBL" id="QDB73946.1"/>
    </source>
</evidence>
<dbReference type="Proteomes" id="UP000316128">
    <property type="component" value="Segment"/>
</dbReference>
<protein>
    <submittedName>
        <fullName evidence="1">Uncharacterized protein</fullName>
    </submittedName>
</protein>
<evidence type="ECO:0000313" key="2">
    <source>
        <dbReference type="Proteomes" id="UP000316128"/>
    </source>
</evidence>
<name>A0A4Y5TZ63_9CAUD</name>
<proteinExistence type="predicted"/>
<gene>
    <name evidence="1" type="ORF">2L372D_032</name>
</gene>
<sequence>MKPTRLYHCTTQKKAKLYRESGHIIKPVRGFDNFQAALAWCVKTGRTVVLELDGWEQDDIHKLPDHHNRYGNAFWVDKNVASWKGVFDASSDA</sequence>
<dbReference type="EMBL" id="MK804893">
    <property type="protein sequence ID" value="QDB73946.1"/>
    <property type="molecule type" value="Genomic_DNA"/>
</dbReference>
<reference evidence="1 2" key="1">
    <citation type="submission" date="2019-04" db="EMBL/GenBank/DDBJ databases">
        <title>Nine Novel Phages from a Plateau Lake in Southwest China Provide Insights into Aeromonas Phage Diversity.</title>
        <authorList>
            <person name="Xiao W."/>
            <person name="Bai M."/>
            <person name="Wang Y."/>
            <person name="Cui X."/>
        </authorList>
    </citation>
    <scope>NUCLEOTIDE SEQUENCE [LARGE SCALE GENOMIC DNA]</scope>
</reference>
<organism evidence="1 2">
    <name type="scientific">Aeromonas phage 2L372D</name>
    <dbReference type="NCBI Taxonomy" id="2588097"/>
    <lineage>
        <taxon>Viruses</taxon>
        <taxon>Duplodnaviria</taxon>
        <taxon>Heunggongvirae</taxon>
        <taxon>Uroviricota</taxon>
        <taxon>Caudoviricetes</taxon>
        <taxon>Plateaulakevirus</taxon>
        <taxon>Plateaulakevirus pv2L372D</taxon>
    </lineage>
</organism>
<accession>A0A4Y5TZ63</accession>